<dbReference type="PROSITE" id="PS51257">
    <property type="entry name" value="PROKAR_LIPOPROTEIN"/>
    <property type="match status" value="1"/>
</dbReference>
<reference evidence="5" key="1">
    <citation type="submission" date="2020-08" db="EMBL/GenBank/DDBJ databases">
        <title>Genomic Encyclopedia of Type Strains, Phase IV (KMG-V): Genome sequencing to study the core and pangenomes of soil and plant-associated prokaryotes.</title>
        <authorList>
            <person name="Whitman W."/>
        </authorList>
    </citation>
    <scope>NUCLEOTIDE SEQUENCE [LARGE SCALE GENOMIC DNA]</scope>
    <source>
        <strain evidence="5">M8UP27</strain>
    </source>
</reference>
<dbReference type="InterPro" id="IPR019734">
    <property type="entry name" value="TPR_rpt"/>
</dbReference>
<dbReference type="EMBL" id="JACHDY010000002">
    <property type="protein sequence ID" value="MBB5317494.1"/>
    <property type="molecule type" value="Genomic_DNA"/>
</dbReference>
<dbReference type="InterPro" id="IPR011990">
    <property type="entry name" value="TPR-like_helical_dom_sf"/>
</dbReference>
<protein>
    <submittedName>
        <fullName evidence="5">Tetratricopeptide (TPR) repeat protein</fullName>
    </submittedName>
</protein>
<organism evidence="5 6">
    <name type="scientific">Tunturiibacter empetritectus</name>
    <dbReference type="NCBI Taxonomy" id="3069691"/>
    <lineage>
        <taxon>Bacteria</taxon>
        <taxon>Pseudomonadati</taxon>
        <taxon>Acidobacteriota</taxon>
        <taxon>Terriglobia</taxon>
        <taxon>Terriglobales</taxon>
        <taxon>Acidobacteriaceae</taxon>
        <taxon>Tunturiibacter</taxon>
    </lineage>
</organism>
<dbReference type="PANTHER" id="PTHR44943:SF8">
    <property type="entry name" value="TPR REPEAT-CONTAINING PROTEIN MJ0263"/>
    <property type="match status" value="1"/>
</dbReference>
<gene>
    <name evidence="5" type="ORF">HDF09_002163</name>
</gene>
<dbReference type="PANTHER" id="PTHR44943">
    <property type="entry name" value="CELLULOSE SYNTHASE OPERON PROTEIN C"/>
    <property type="match status" value="1"/>
</dbReference>
<keyword evidence="6" id="KW-1185">Reference proteome</keyword>
<evidence type="ECO:0000256" key="1">
    <source>
        <dbReference type="ARBA" id="ARBA00022737"/>
    </source>
</evidence>
<feature type="chain" id="PRO_5030894182" evidence="4">
    <location>
        <begin position="24"/>
        <end position="273"/>
    </location>
</feature>
<comment type="caution">
    <text evidence="5">The sequence shown here is derived from an EMBL/GenBank/DDBJ whole genome shotgun (WGS) entry which is preliminary data.</text>
</comment>
<proteinExistence type="predicted"/>
<keyword evidence="2 3" id="KW-0802">TPR repeat</keyword>
<dbReference type="SMART" id="SM00028">
    <property type="entry name" value="TPR"/>
    <property type="match status" value="2"/>
</dbReference>
<dbReference type="PROSITE" id="PS50005">
    <property type="entry name" value="TPR"/>
    <property type="match status" value="1"/>
</dbReference>
<feature type="signal peptide" evidence="4">
    <location>
        <begin position="1"/>
        <end position="23"/>
    </location>
</feature>
<dbReference type="AlphaFoldDB" id="A0A7W8IHY6"/>
<evidence type="ECO:0000313" key="6">
    <source>
        <dbReference type="Proteomes" id="UP000568106"/>
    </source>
</evidence>
<dbReference type="Gene3D" id="1.25.40.10">
    <property type="entry name" value="Tetratricopeptide repeat domain"/>
    <property type="match status" value="2"/>
</dbReference>
<keyword evidence="4" id="KW-0732">Signal</keyword>
<feature type="repeat" description="TPR" evidence="3">
    <location>
        <begin position="29"/>
        <end position="62"/>
    </location>
</feature>
<keyword evidence="1" id="KW-0677">Repeat</keyword>
<evidence type="ECO:0000256" key="4">
    <source>
        <dbReference type="SAM" id="SignalP"/>
    </source>
</evidence>
<sequence length="273" mass="30165">MKFTARIPVTAALLALMLITATGCNRLKARDQLTKGVQAFKNARYEEAVNHFQNSIALDPNYEDAKLYLATAYSYQVVPNLDTPENLAIAQKALDGFNAVLAKDPNDLTALKQIASINRNIKKFDVAKEYEKKVIAIAPNDPEAYYTVGFVDWTLAYKNAITILAADGLTDQGDGNPKKSKGACQKLQAANTDLVNEGLQYLNKAVELNPTYDDAMQYLQLTYRRKADLECGDEAARKADMAQVDSWIQKAMGARKENELKKEKATQGGVSMQ</sequence>
<dbReference type="SUPFAM" id="SSF48452">
    <property type="entry name" value="TPR-like"/>
    <property type="match status" value="1"/>
</dbReference>
<evidence type="ECO:0000256" key="3">
    <source>
        <dbReference type="PROSITE-ProRule" id="PRU00339"/>
    </source>
</evidence>
<evidence type="ECO:0000313" key="5">
    <source>
        <dbReference type="EMBL" id="MBB5317494.1"/>
    </source>
</evidence>
<dbReference type="InterPro" id="IPR051685">
    <property type="entry name" value="Ycf3/AcsC/BcsC/TPR_MFPF"/>
</dbReference>
<evidence type="ECO:0000256" key="2">
    <source>
        <dbReference type="ARBA" id="ARBA00022803"/>
    </source>
</evidence>
<accession>A0A7W8IHY6</accession>
<name>A0A7W8IHY6_9BACT</name>
<dbReference type="Proteomes" id="UP000568106">
    <property type="component" value="Unassembled WGS sequence"/>
</dbReference>